<comment type="caution">
    <text evidence="6">The sequence shown here is derived from an EMBL/GenBank/DDBJ whole genome shotgun (WGS) entry which is preliminary data.</text>
</comment>
<dbReference type="Gene3D" id="3.90.79.10">
    <property type="entry name" value="Nucleoside Triphosphate Pyrophosphohydrolase"/>
    <property type="match status" value="1"/>
</dbReference>
<sequence length="184" mass="22317">MQRDCALDREGYRPNVGIILINKENKVFWGKRVREQSWQFPQGGIKPSESPETAMFRELFEEVGLLPEHVKILGRTRDWLRYDVPTHWVKREWRGAYRGQKQIWFLLRLVGRDNDVFLRATQQPEFDAWRWTDYWYPIDEVIEFKKIVYERALTELSRFIPNMESMGEYLGRILEERKTHHKSI</sequence>
<comment type="cofactor">
    <cofactor evidence="4">
        <name>a divalent metal cation</name>
        <dbReference type="ChEBI" id="CHEBI:60240"/>
    </cofactor>
</comment>
<evidence type="ECO:0000259" key="5">
    <source>
        <dbReference type="PROSITE" id="PS51462"/>
    </source>
</evidence>
<proteinExistence type="inferred from homology"/>
<evidence type="ECO:0000256" key="4">
    <source>
        <dbReference type="HAMAP-Rule" id="MF_00298"/>
    </source>
</evidence>
<dbReference type="PRINTS" id="PR00502">
    <property type="entry name" value="NUDIXFAMILY"/>
</dbReference>
<dbReference type="KEGG" id="smur:BWP33_09295"/>
<dbReference type="Proteomes" id="UP000017813">
    <property type="component" value="Unassembled WGS sequence"/>
</dbReference>
<dbReference type="PANTHER" id="PTHR43736:SF1">
    <property type="entry name" value="DIHYDRONEOPTERIN TRIPHOSPHATE DIPHOSPHATASE"/>
    <property type="match status" value="1"/>
</dbReference>
<dbReference type="InterPro" id="IPR020476">
    <property type="entry name" value="Nudix_hydrolase"/>
</dbReference>
<dbReference type="HOGENOM" id="CLU_087195_3_1_4"/>
<reference evidence="6 7" key="1">
    <citation type="submission" date="2010-03" db="EMBL/GenBank/DDBJ databases">
        <authorList>
            <consortium name="The Broad Institute Genome Sequencing Platform"/>
            <person name="Ward D."/>
            <person name="Earl A."/>
            <person name="Feldgarden M."/>
            <person name="Gevers D."/>
            <person name="Young S."/>
            <person name="Zeng Q."/>
            <person name="Koehrsen M."/>
            <person name="Alvarado L."/>
            <person name="Berlin A.M."/>
            <person name="Borenstein D."/>
            <person name="Chapman S.B."/>
            <person name="Chen Z."/>
            <person name="Engels R."/>
            <person name="Freedman E."/>
            <person name="Gellesch M."/>
            <person name="Goldberg J."/>
            <person name="Griggs A."/>
            <person name="Gujja S."/>
            <person name="Heilman E.R."/>
            <person name="Heiman D.I."/>
            <person name="Hepburn T.A."/>
            <person name="Howarth C."/>
            <person name="Jen D."/>
            <person name="Larson L."/>
            <person name="Mehta T."/>
            <person name="Park D."/>
            <person name="Pearson M."/>
            <person name="Richards J."/>
            <person name="Roberts A."/>
            <person name="Saif S."/>
            <person name="Shea T.D."/>
            <person name="Shenoy N."/>
            <person name="Sisk P."/>
            <person name="Stolte C."/>
            <person name="Sykes S.N."/>
            <person name="Walk T."/>
            <person name="White J."/>
            <person name="Yandava C."/>
            <person name="Izard J."/>
            <person name="Baranova O.V."/>
            <person name="Blanton J.M."/>
            <person name="Tanner A.C."/>
            <person name="Dewhirst F."/>
            <person name="Haas B."/>
            <person name="Nusbaum C."/>
            <person name="Birren B."/>
        </authorList>
    </citation>
    <scope>NUCLEOTIDE SEQUENCE [LARGE SCALE GENOMIC DNA]</scope>
    <source>
        <strain evidence="6 7">ATCC 29453</strain>
    </source>
</reference>
<dbReference type="SUPFAM" id="SSF55811">
    <property type="entry name" value="Nudix"/>
    <property type="match status" value="1"/>
</dbReference>
<evidence type="ECO:0000256" key="3">
    <source>
        <dbReference type="ARBA" id="ARBA00022801"/>
    </source>
</evidence>
<dbReference type="CDD" id="cd03671">
    <property type="entry name" value="NUDIX_Ap4A_hydrolase_plant_like"/>
    <property type="match status" value="1"/>
</dbReference>
<dbReference type="PANTHER" id="PTHR43736">
    <property type="entry name" value="ADP-RIBOSE PYROPHOSPHATASE"/>
    <property type="match status" value="1"/>
</dbReference>
<dbReference type="Pfam" id="PF00293">
    <property type="entry name" value="NUDIX"/>
    <property type="match status" value="1"/>
</dbReference>
<dbReference type="InterPro" id="IPR020084">
    <property type="entry name" value="NUDIX_hydrolase_CS"/>
</dbReference>
<dbReference type="EMBL" id="ADCY02000015">
    <property type="protein sequence ID" value="EFG31530.1"/>
    <property type="molecule type" value="Genomic_DNA"/>
</dbReference>
<evidence type="ECO:0000256" key="2">
    <source>
        <dbReference type="ARBA" id="ARBA00001946"/>
    </source>
</evidence>
<keyword evidence="7" id="KW-1185">Reference proteome</keyword>
<feature type="short sequence motif" description="Nudix box" evidence="4">
    <location>
        <begin position="43"/>
        <end position="64"/>
    </location>
</feature>
<comment type="cofactor">
    <cofactor evidence="2">
        <name>Mg(2+)</name>
        <dbReference type="ChEBI" id="CHEBI:18420"/>
    </cofactor>
</comment>
<dbReference type="InterPro" id="IPR022927">
    <property type="entry name" value="RppH"/>
</dbReference>
<evidence type="ECO:0000256" key="1">
    <source>
        <dbReference type="ARBA" id="ARBA00001936"/>
    </source>
</evidence>
<dbReference type="EC" id="3.6.1.-" evidence="4"/>
<dbReference type="AlphaFoldDB" id="V9H989"/>
<organism evidence="6 7">
    <name type="scientific">Simonsiella muelleri ATCC 29453</name>
    <dbReference type="NCBI Taxonomy" id="641147"/>
    <lineage>
        <taxon>Bacteria</taxon>
        <taxon>Pseudomonadati</taxon>
        <taxon>Pseudomonadota</taxon>
        <taxon>Betaproteobacteria</taxon>
        <taxon>Neisseriales</taxon>
        <taxon>Neisseriaceae</taxon>
        <taxon>Simonsiella</taxon>
    </lineage>
</organism>
<dbReference type="NCBIfam" id="NF001935">
    <property type="entry name" value="PRK00714.1-2"/>
    <property type="match status" value="1"/>
</dbReference>
<dbReference type="InterPro" id="IPR015797">
    <property type="entry name" value="NUDIX_hydrolase-like_dom_sf"/>
</dbReference>
<comment type="function">
    <text evidence="4">Accelerates the degradation of transcripts by removing pyrophosphate from the 5'-end of triphosphorylated RNA, leading to a more labile monophosphorylated state that can stimulate subsequent ribonuclease cleavage.</text>
</comment>
<dbReference type="NCBIfam" id="NF001938">
    <property type="entry name" value="PRK00714.1-5"/>
    <property type="match status" value="1"/>
</dbReference>
<evidence type="ECO:0000313" key="6">
    <source>
        <dbReference type="EMBL" id="EFG31530.1"/>
    </source>
</evidence>
<keyword evidence="3 4" id="KW-0378">Hydrolase</keyword>
<dbReference type="eggNOG" id="COG0494">
    <property type="taxonomic scope" value="Bacteria"/>
</dbReference>
<dbReference type="GO" id="GO:0016462">
    <property type="term" value="F:pyrophosphatase activity"/>
    <property type="evidence" value="ECO:0007669"/>
    <property type="project" value="UniProtKB-ARBA"/>
</dbReference>
<evidence type="ECO:0000313" key="7">
    <source>
        <dbReference type="Proteomes" id="UP000017813"/>
    </source>
</evidence>
<dbReference type="PROSITE" id="PS00893">
    <property type="entry name" value="NUDIX_BOX"/>
    <property type="match status" value="1"/>
</dbReference>
<dbReference type="HAMAP" id="MF_00298">
    <property type="entry name" value="Nudix_RppH"/>
    <property type="match status" value="1"/>
</dbReference>
<dbReference type="NCBIfam" id="NF001937">
    <property type="entry name" value="PRK00714.1-4"/>
    <property type="match status" value="1"/>
</dbReference>
<protein>
    <recommendedName>
        <fullName evidence="4">RNA pyrophosphohydrolase</fullName>
        <ecNumber evidence="4">3.6.1.-</ecNumber>
    </recommendedName>
    <alternativeName>
        <fullName evidence="4">(Di)nucleoside polyphosphate hydrolase</fullName>
    </alternativeName>
</protein>
<dbReference type="RefSeq" id="WP_002641582.1">
    <property type="nucleotide sequence ID" value="NZ_CP019448.1"/>
</dbReference>
<gene>
    <name evidence="4" type="primary">rppH</name>
    <name evidence="4" type="synonym">nudH</name>
    <name evidence="6" type="ORF">HMPREF9021_00800</name>
</gene>
<accession>V9H989</accession>
<dbReference type="OrthoDB" id="9816040at2"/>
<dbReference type="PROSITE" id="PS51462">
    <property type="entry name" value="NUDIX"/>
    <property type="match status" value="1"/>
</dbReference>
<name>V9H989_9NEIS</name>
<comment type="similarity">
    <text evidence="4">Belongs to the Nudix hydrolase family. RppH subfamily.</text>
</comment>
<comment type="cofactor">
    <cofactor evidence="1">
        <name>Mn(2+)</name>
        <dbReference type="ChEBI" id="CHEBI:29035"/>
    </cofactor>
</comment>
<feature type="domain" description="Nudix hydrolase" evidence="5">
    <location>
        <begin position="11"/>
        <end position="154"/>
    </location>
</feature>
<dbReference type="InterPro" id="IPR000086">
    <property type="entry name" value="NUDIX_hydrolase_dom"/>
</dbReference>
<dbReference type="STRING" id="641147.HMPREF9021_00800"/>
<reference evidence="6 7" key="2">
    <citation type="submission" date="2011-10" db="EMBL/GenBank/DDBJ databases">
        <title>The Genome Sequence of Simonsiella muelleri ATCC 29453.</title>
        <authorList>
            <consortium name="The Broad Institute Genome Sequencing Platform"/>
            <consortium name="The Broad Institute Genome Sequencing Center for Infectious Disease"/>
            <person name="Earl A."/>
            <person name="Ward D."/>
            <person name="Feldgarden M."/>
            <person name="Gevers D."/>
            <person name="Izard J."/>
            <person name="Baranova O.V."/>
            <person name="Blanton J.M."/>
            <person name="Tanner A.C."/>
            <person name="Dewhirst F."/>
            <person name="Young S.K."/>
            <person name="Zeng Q."/>
            <person name="Gargeya S."/>
            <person name="Fitzgerald M."/>
            <person name="Haas B."/>
            <person name="Abouelleil A."/>
            <person name="Alvarado L."/>
            <person name="Arachchi H.M."/>
            <person name="Berlin A."/>
            <person name="Brown A."/>
            <person name="Chapman S.B."/>
            <person name="Chen Z."/>
            <person name="Dunbar C."/>
            <person name="Freedman E."/>
            <person name="Gearin G."/>
            <person name="Goldberg J."/>
            <person name="Griggs A."/>
            <person name="Gujja S."/>
            <person name="Heiman D."/>
            <person name="Howarth C."/>
            <person name="Larson L."/>
            <person name="Lui A."/>
            <person name="MacDonald P.J.P."/>
            <person name="Montmayeur A."/>
            <person name="Murphy C."/>
            <person name="Neiman D."/>
            <person name="Pearson M."/>
            <person name="Priest M."/>
            <person name="Roberts A."/>
            <person name="Saif S."/>
            <person name="Shea T."/>
            <person name="Shenoy N."/>
            <person name="Sisk P."/>
            <person name="Stolte C."/>
            <person name="Sykes S."/>
            <person name="Wortman J."/>
            <person name="Nusbaum C."/>
            <person name="Birren B."/>
        </authorList>
    </citation>
    <scope>NUCLEOTIDE SEQUENCE [LARGE SCALE GENOMIC DNA]</scope>
    <source>
        <strain evidence="6 7">ATCC 29453</strain>
    </source>
</reference>